<dbReference type="GO" id="GO:0008198">
    <property type="term" value="F:ferrous iron binding"/>
    <property type="evidence" value="ECO:0007669"/>
    <property type="project" value="TreeGrafter"/>
</dbReference>
<dbReference type="GO" id="GO:0042840">
    <property type="term" value="P:D-glucuronate catabolic process"/>
    <property type="evidence" value="ECO:0007669"/>
    <property type="project" value="TreeGrafter"/>
</dbReference>
<evidence type="ECO:0000256" key="7">
    <source>
        <dbReference type="ARBA" id="ARBA00023211"/>
    </source>
</evidence>
<comment type="caution">
    <text evidence="10">The sequence shown here is derived from an EMBL/GenBank/DDBJ whole genome shotgun (WGS) entry which is preliminary data.</text>
</comment>
<keyword evidence="6 9" id="KW-0408">Iron</keyword>
<gene>
    <name evidence="9" type="primary">uxuA</name>
    <name evidence="10" type="ORF">ATO11_13140</name>
</gene>
<comment type="pathway">
    <text evidence="3 9">Carbohydrate metabolism; pentose and glucuronate interconversion.</text>
</comment>
<dbReference type="InterPro" id="IPR004628">
    <property type="entry name" value="Man_deHydtase"/>
</dbReference>
<evidence type="ECO:0000313" key="10">
    <source>
        <dbReference type="EMBL" id="KNG93376.1"/>
    </source>
</evidence>
<evidence type="ECO:0000256" key="6">
    <source>
        <dbReference type="ARBA" id="ARBA00023004"/>
    </source>
</evidence>
<proteinExistence type="inferred from homology"/>
<dbReference type="HAMAP" id="MF_00106">
    <property type="entry name" value="UxuA"/>
    <property type="match status" value="1"/>
</dbReference>
<dbReference type="SUPFAM" id="SSF51658">
    <property type="entry name" value="Xylose isomerase-like"/>
    <property type="match status" value="1"/>
</dbReference>
<evidence type="ECO:0000256" key="8">
    <source>
        <dbReference type="ARBA" id="ARBA00023239"/>
    </source>
</evidence>
<dbReference type="GO" id="GO:0008927">
    <property type="term" value="F:mannonate dehydratase activity"/>
    <property type="evidence" value="ECO:0007669"/>
    <property type="project" value="UniProtKB-UniRule"/>
</dbReference>
<dbReference type="NCBIfam" id="TIGR00695">
    <property type="entry name" value="uxuA"/>
    <property type="match status" value="1"/>
</dbReference>
<dbReference type="EC" id="4.2.1.8" evidence="5 9"/>
<evidence type="ECO:0000256" key="4">
    <source>
        <dbReference type="ARBA" id="ARBA00007389"/>
    </source>
</evidence>
<sequence length="391" mass="42761">MIETWRWYGPHDAVSLSDARQAGATGIVTALHDVPVGEVWTRDAVAERRAMIEAAGLRWKVVESLPVPETVRAGSGDRDAHIEAWITSLHALAAEDVRVVCYNFMPAFDWTRTDLAHRRPSGATALRFDYIDYVAFDRHVLARSGADYPDVVAEAADKRAAGWSNAERERICATILAGLPGATSGWTLDEFRARLAPFAGATAEDLHGNLRHFLQAVVPEAEALGMRLCCHPDDPPWPLFGLPRILSTEADYQRLVDMVPSPANGITLCTGSLGARPDNDLPGMVERLGDKVHFLHLRNVRREDGTVPGSFFEDDHLAGSTDMVAVLKAVHAEEARRRAEGRADADIPMRPDHGQVLLSDADHPHAPGYPAIGRLKGLAELRGVWTALQHG</sequence>
<dbReference type="GO" id="GO:0030145">
    <property type="term" value="F:manganese ion binding"/>
    <property type="evidence" value="ECO:0007669"/>
    <property type="project" value="TreeGrafter"/>
</dbReference>
<dbReference type="PIRSF" id="PIRSF016049">
    <property type="entry name" value="Man_dehyd"/>
    <property type="match status" value="1"/>
</dbReference>
<organism evidence="10 11">
    <name type="scientific">Pseudaestuariivita atlantica</name>
    <dbReference type="NCBI Taxonomy" id="1317121"/>
    <lineage>
        <taxon>Bacteria</taxon>
        <taxon>Pseudomonadati</taxon>
        <taxon>Pseudomonadota</taxon>
        <taxon>Alphaproteobacteria</taxon>
        <taxon>Rhodobacterales</taxon>
        <taxon>Paracoccaceae</taxon>
        <taxon>Pseudaestuariivita</taxon>
    </lineage>
</organism>
<dbReference type="EMBL" id="AQQZ01000005">
    <property type="protein sequence ID" value="KNG93376.1"/>
    <property type="molecule type" value="Genomic_DNA"/>
</dbReference>
<name>A0A0L1JNP1_9RHOB</name>
<dbReference type="NCBIfam" id="NF003027">
    <property type="entry name" value="PRK03906.1"/>
    <property type="match status" value="1"/>
</dbReference>
<evidence type="ECO:0000256" key="9">
    <source>
        <dbReference type="HAMAP-Rule" id="MF_00106"/>
    </source>
</evidence>
<dbReference type="PANTHER" id="PTHR30387:SF2">
    <property type="entry name" value="MANNONATE DEHYDRATASE"/>
    <property type="match status" value="1"/>
</dbReference>
<evidence type="ECO:0000256" key="5">
    <source>
        <dbReference type="ARBA" id="ARBA00012927"/>
    </source>
</evidence>
<keyword evidence="8 9" id="KW-0456">Lyase</keyword>
<comment type="function">
    <text evidence="2 9">Catalyzes the dehydration of D-mannonate.</text>
</comment>
<dbReference type="PATRIC" id="fig|1317121.7.peg.3340"/>
<comment type="catalytic activity">
    <reaction evidence="1 9">
        <text>D-mannonate = 2-dehydro-3-deoxy-D-gluconate + H2O</text>
        <dbReference type="Rhea" id="RHEA:20097"/>
        <dbReference type="ChEBI" id="CHEBI:15377"/>
        <dbReference type="ChEBI" id="CHEBI:17767"/>
        <dbReference type="ChEBI" id="CHEBI:57990"/>
        <dbReference type="EC" id="4.2.1.8"/>
    </reaction>
</comment>
<dbReference type="PANTHER" id="PTHR30387">
    <property type="entry name" value="MANNONATE DEHYDRATASE"/>
    <property type="match status" value="1"/>
</dbReference>
<dbReference type="STRING" id="1317121.ATO11_13140"/>
<dbReference type="AlphaFoldDB" id="A0A0L1JNP1"/>
<dbReference type="UniPathway" id="UPA00246"/>
<protein>
    <recommendedName>
        <fullName evidence="5 9">Mannonate dehydratase</fullName>
        <ecNumber evidence="5 9">4.2.1.8</ecNumber>
    </recommendedName>
    <alternativeName>
        <fullName evidence="9">D-mannonate hydro-lyase</fullName>
    </alternativeName>
</protein>
<keyword evidence="7 9" id="KW-0464">Manganese</keyword>
<dbReference type="Pfam" id="PF03786">
    <property type="entry name" value="UxuA"/>
    <property type="match status" value="1"/>
</dbReference>
<evidence type="ECO:0000256" key="2">
    <source>
        <dbReference type="ARBA" id="ARBA00002713"/>
    </source>
</evidence>
<reference evidence="10 11" key="1">
    <citation type="journal article" date="2015" name="Int. J. Syst. Evol. Microbiol.">
        <title>Aestuariivita atlantica sp. nov., isolated from deep sea sediment of the Atlantic Ocean.</title>
        <authorList>
            <person name="Li G."/>
            <person name="Lai Q."/>
            <person name="Du Y."/>
            <person name="Liu X."/>
            <person name="Sun F."/>
            <person name="Shao Z."/>
        </authorList>
    </citation>
    <scope>NUCLEOTIDE SEQUENCE [LARGE SCALE GENOMIC DNA]</scope>
    <source>
        <strain evidence="10 11">22II-S11-z3</strain>
    </source>
</reference>
<dbReference type="RefSeq" id="WP_050531343.1">
    <property type="nucleotide sequence ID" value="NZ_AQQZ01000005.1"/>
</dbReference>
<accession>A0A0L1JNP1</accession>
<dbReference type="OrthoDB" id="9780250at2"/>
<dbReference type="Proteomes" id="UP000036938">
    <property type="component" value="Unassembled WGS sequence"/>
</dbReference>
<evidence type="ECO:0000256" key="3">
    <source>
        <dbReference type="ARBA" id="ARBA00004892"/>
    </source>
</evidence>
<dbReference type="Gene3D" id="3.20.20.150">
    <property type="entry name" value="Divalent-metal-dependent TIM barrel enzymes"/>
    <property type="match status" value="1"/>
</dbReference>
<comment type="cofactor">
    <cofactor evidence="9">
        <name>Fe(2+)</name>
        <dbReference type="ChEBI" id="CHEBI:29033"/>
    </cofactor>
    <cofactor evidence="9">
        <name>Mn(2+)</name>
        <dbReference type="ChEBI" id="CHEBI:29035"/>
    </cofactor>
</comment>
<comment type="similarity">
    <text evidence="4 9">Belongs to the mannonate dehydratase family.</text>
</comment>
<evidence type="ECO:0000256" key="1">
    <source>
        <dbReference type="ARBA" id="ARBA00001794"/>
    </source>
</evidence>
<dbReference type="InterPro" id="IPR036237">
    <property type="entry name" value="Xyl_isomerase-like_sf"/>
</dbReference>
<keyword evidence="11" id="KW-1185">Reference proteome</keyword>
<evidence type="ECO:0000313" key="11">
    <source>
        <dbReference type="Proteomes" id="UP000036938"/>
    </source>
</evidence>